<evidence type="ECO:0000313" key="1">
    <source>
        <dbReference type="EMBL" id="OAQ05972.1"/>
    </source>
</evidence>
<comment type="caution">
    <text evidence="1">The sequence shown here is derived from an EMBL/GenBank/DDBJ whole genome shotgun (WGS) entry which is preliminary data.</text>
</comment>
<evidence type="ECO:0000313" key="2">
    <source>
        <dbReference type="Proteomes" id="UP000078520"/>
    </source>
</evidence>
<sequence>MQMKNKLLTLFVIFVGLISINWHSPSVQAATTIQNPSKVLVVYDSLNERNHRQEDVQTLSRMLMSMGQQVTMMAMSDYHAGMISKGHYQAVITMINWPGMKFDNPAFDRDRHQFNGKKLHIGPLMTADEKQNFPGNWQEINQQSFILKGQNNRYEQQVDFQRQIQLLDKVTGNEQALSQLVAANGTNQTYPFGIINGQDAYLPFFSSKGATLLSSIQLIAQWLGVHGNYVPYVDVRDFTPLSSFTATKEFIKNLDSLERNLIITTTSTTQNTDTKTFKNYLKFLRTMTRDNRAVVYLNVPALNGVDSSNDDTLMNMLTQEISTLIENKIFPLGISAPTYWNFDKYYQLNALNFGDATLLYNQINNQDYHTQTSTAKAYQTMFFAIPHSALKNIKWNINGRYTDFTFPMPVTVDYHFPNSKAKAEKINREIKALPFAPENQYLYQFNTGISTQTQNLRGKDGVISLNGTPVSEIDFHQIKQQTAGIRKNQDQTGHLTTRRIVDKINNVLIVIIVVTLIVLFGMLAIGRKLYLRMFKNRNLKRTKGAKKK</sequence>
<dbReference type="Proteomes" id="UP000078520">
    <property type="component" value="Unassembled WGS sequence"/>
</dbReference>
<evidence type="ECO:0008006" key="3">
    <source>
        <dbReference type="Google" id="ProtNLM"/>
    </source>
</evidence>
<dbReference type="EMBL" id="LVKI01000061">
    <property type="protein sequence ID" value="OAQ05972.1"/>
    <property type="molecule type" value="Genomic_DNA"/>
</dbReference>
<name>A0A179CLW0_9LACO</name>
<proteinExistence type="predicted"/>
<dbReference type="AlphaFoldDB" id="A0A179CLW0"/>
<gene>
    <name evidence="1" type="ORF">A3O14_01100</name>
</gene>
<protein>
    <recommendedName>
        <fullName evidence="3">DUF2334 domain-containing protein</fullName>
    </recommendedName>
</protein>
<reference evidence="2" key="1">
    <citation type="submission" date="2016-03" db="EMBL/GenBank/DDBJ databases">
        <authorList>
            <person name="Johnson T.J."/>
            <person name="Youmans B."/>
            <person name="Case K."/>
            <person name="Noll S."/>
        </authorList>
    </citation>
    <scope>NUCLEOTIDE SEQUENCE [LARGE SCALE GENOMIC DNA]</scope>
    <source>
        <strain evidence="2">UMNLAv8</strain>
    </source>
</reference>
<organism evidence="1 2">
    <name type="scientific">Ligilactobacillus aviarius</name>
    <dbReference type="NCBI Taxonomy" id="1606"/>
    <lineage>
        <taxon>Bacteria</taxon>
        <taxon>Bacillati</taxon>
        <taxon>Bacillota</taxon>
        <taxon>Bacilli</taxon>
        <taxon>Lactobacillales</taxon>
        <taxon>Lactobacillaceae</taxon>
        <taxon>Ligilactobacillus</taxon>
    </lineage>
</organism>
<accession>A0A179CLW0</accession>